<comment type="caution">
    <text evidence="2">The sequence shown here is derived from an EMBL/GenBank/DDBJ whole genome shotgun (WGS) entry which is preliminary data.</text>
</comment>
<evidence type="ECO:0000313" key="3">
    <source>
        <dbReference type="Proteomes" id="UP001497480"/>
    </source>
</evidence>
<dbReference type="Proteomes" id="UP001497480">
    <property type="component" value="Unassembled WGS sequence"/>
</dbReference>
<proteinExistence type="predicted"/>
<keyword evidence="3" id="KW-1185">Reference proteome</keyword>
<reference evidence="2 3" key="1">
    <citation type="submission" date="2024-03" db="EMBL/GenBank/DDBJ databases">
        <authorList>
            <person name="Martinez-Hernandez J."/>
        </authorList>
    </citation>
    <scope>NUCLEOTIDE SEQUENCE [LARGE SCALE GENOMIC DNA]</scope>
</reference>
<accession>A0AAV1VW88</accession>
<dbReference type="AlphaFoldDB" id="A0AAV1VW88"/>
<protein>
    <submittedName>
        <fullName evidence="2">Uncharacterized protein</fullName>
    </submittedName>
</protein>
<name>A0AAV1VW88_LUPLU</name>
<feature type="region of interest" description="Disordered" evidence="1">
    <location>
        <begin position="76"/>
        <end position="97"/>
    </location>
</feature>
<organism evidence="2 3">
    <name type="scientific">Lupinus luteus</name>
    <name type="common">European yellow lupine</name>
    <dbReference type="NCBI Taxonomy" id="3873"/>
    <lineage>
        <taxon>Eukaryota</taxon>
        <taxon>Viridiplantae</taxon>
        <taxon>Streptophyta</taxon>
        <taxon>Embryophyta</taxon>
        <taxon>Tracheophyta</taxon>
        <taxon>Spermatophyta</taxon>
        <taxon>Magnoliopsida</taxon>
        <taxon>eudicotyledons</taxon>
        <taxon>Gunneridae</taxon>
        <taxon>Pentapetalae</taxon>
        <taxon>rosids</taxon>
        <taxon>fabids</taxon>
        <taxon>Fabales</taxon>
        <taxon>Fabaceae</taxon>
        <taxon>Papilionoideae</taxon>
        <taxon>50 kb inversion clade</taxon>
        <taxon>genistoids sensu lato</taxon>
        <taxon>core genistoids</taxon>
        <taxon>Genisteae</taxon>
        <taxon>Lupinus</taxon>
    </lineage>
</organism>
<gene>
    <name evidence="2" type="ORF">LLUT_LOCUS2359</name>
</gene>
<sequence length="97" mass="10550">MAILGTKLPFLSFFTIFLILLGVKVSATRSNFHYMPLVKGKNVKEASTMLIPEKFSEPGSGKGAFFVLAKGNLPPSGPSHRGHNAPHFAVHFNNRSP</sequence>
<evidence type="ECO:0000256" key="1">
    <source>
        <dbReference type="SAM" id="MobiDB-lite"/>
    </source>
</evidence>
<evidence type="ECO:0000313" key="2">
    <source>
        <dbReference type="EMBL" id="CAL0301299.1"/>
    </source>
</evidence>
<dbReference type="EMBL" id="CAXHTB010000002">
    <property type="protein sequence ID" value="CAL0301299.1"/>
    <property type="molecule type" value="Genomic_DNA"/>
</dbReference>